<reference evidence="2 3" key="1">
    <citation type="journal article" date="2015" name="Proc. Natl. Acad. Sci. U.S.A.">
        <title>The resurrection genome of Boea hygrometrica: A blueprint for survival of dehydration.</title>
        <authorList>
            <person name="Xiao L."/>
            <person name="Yang G."/>
            <person name="Zhang L."/>
            <person name="Yang X."/>
            <person name="Zhao S."/>
            <person name="Ji Z."/>
            <person name="Zhou Q."/>
            <person name="Hu M."/>
            <person name="Wang Y."/>
            <person name="Chen M."/>
            <person name="Xu Y."/>
            <person name="Jin H."/>
            <person name="Xiao X."/>
            <person name="Hu G."/>
            <person name="Bao F."/>
            <person name="Hu Y."/>
            <person name="Wan P."/>
            <person name="Li L."/>
            <person name="Deng X."/>
            <person name="Kuang T."/>
            <person name="Xiang C."/>
            <person name="Zhu J.K."/>
            <person name="Oliver M.J."/>
            <person name="He Y."/>
        </authorList>
    </citation>
    <scope>NUCLEOTIDE SEQUENCE [LARGE SCALE GENOMIC DNA]</scope>
    <source>
        <strain evidence="3">cv. XS01</strain>
    </source>
</reference>
<dbReference type="Proteomes" id="UP000250235">
    <property type="component" value="Unassembled WGS sequence"/>
</dbReference>
<gene>
    <name evidence="2" type="ORF">F511_28252</name>
</gene>
<dbReference type="InterPro" id="IPR007789">
    <property type="entry name" value="DUF688"/>
</dbReference>
<evidence type="ECO:0000256" key="1">
    <source>
        <dbReference type="SAM" id="MobiDB-lite"/>
    </source>
</evidence>
<name>A0A2Z7B928_9LAMI</name>
<evidence type="ECO:0000313" key="3">
    <source>
        <dbReference type="Proteomes" id="UP000250235"/>
    </source>
</evidence>
<proteinExistence type="predicted"/>
<dbReference type="OrthoDB" id="677721at2759"/>
<feature type="compositionally biased region" description="Low complexity" evidence="1">
    <location>
        <begin position="310"/>
        <end position="324"/>
    </location>
</feature>
<feature type="region of interest" description="Disordered" evidence="1">
    <location>
        <begin position="54"/>
        <end position="107"/>
    </location>
</feature>
<organism evidence="2 3">
    <name type="scientific">Dorcoceras hygrometricum</name>
    <dbReference type="NCBI Taxonomy" id="472368"/>
    <lineage>
        <taxon>Eukaryota</taxon>
        <taxon>Viridiplantae</taxon>
        <taxon>Streptophyta</taxon>
        <taxon>Embryophyta</taxon>
        <taxon>Tracheophyta</taxon>
        <taxon>Spermatophyta</taxon>
        <taxon>Magnoliopsida</taxon>
        <taxon>eudicotyledons</taxon>
        <taxon>Gunneridae</taxon>
        <taxon>Pentapetalae</taxon>
        <taxon>asterids</taxon>
        <taxon>lamiids</taxon>
        <taxon>Lamiales</taxon>
        <taxon>Gesneriaceae</taxon>
        <taxon>Didymocarpoideae</taxon>
        <taxon>Trichosporeae</taxon>
        <taxon>Loxocarpinae</taxon>
        <taxon>Dorcoceras</taxon>
    </lineage>
</organism>
<feature type="region of interest" description="Disordered" evidence="1">
    <location>
        <begin position="310"/>
        <end position="334"/>
    </location>
</feature>
<accession>A0A2Z7B928</accession>
<feature type="compositionally biased region" description="Polar residues" evidence="1">
    <location>
        <begin position="58"/>
        <end position="71"/>
    </location>
</feature>
<sequence length="614" mass="67728">MEDKKLNFSRPFLSVRRNSPADGGKTCKSEAVAPQLPCYQSEVKFGPIRIPGAVPFQWEQTPGQPKEASTQETRDHHRPPIAPKLPPGRCPPASQQHSRQVVPNENSSQIVTAVCDSPSGLNHDENLERYDEITEKGMHSESGDSDEVYVDAPDTLSRTESYFINCSVSGLSGFDDADTEPSERFLTDPKTREFMMDRFLPAAKAMASETPQCAFKKESIAREQPQRPTKMVSRGKPLLRYGSSFAKRYSYGHETEEEDEESDDDYDQHKKFPGVCGLLPRFCSRSSLSILNAVPAMSTKTRVPIHAANTNQTRSSSTSARSYSVMENESKTDKPELKSIIIEQSKPEKPELKSMDTVQTSELELNKTNPGNEHVQLEIETKHTWNDAKTFQELLSDPGSPKESDAGEPAMGKTLHVDTVKIVETESTASCSPPTEEDANGVPVSGEAATFSANKVDPMQVMDISPEALKKLDRGHEKGNLNLKGVNYVAEAYGEHEDVNLSSTDDMPPKALALAKGTHPYDSRFPVPPSLPKSPSDSWLGRTLPSISMKKSYLPSAINTQNNDPKAPRGDITWETFVKSTKVQQHHSCHSKASCLVASSGHQILYQSISFVCN</sequence>
<dbReference type="PANTHER" id="PTHR33671:SF2">
    <property type="entry name" value="N-METHYLTRANSFERASE, PUTATIVE (DUF688)-RELATED"/>
    <property type="match status" value="1"/>
</dbReference>
<keyword evidence="3" id="KW-1185">Reference proteome</keyword>
<feature type="compositionally biased region" description="Polar residues" evidence="1">
    <location>
        <begin position="93"/>
        <end position="107"/>
    </location>
</feature>
<feature type="region of interest" description="Disordered" evidence="1">
    <location>
        <begin position="1"/>
        <end position="30"/>
    </location>
</feature>
<dbReference type="AlphaFoldDB" id="A0A2Z7B928"/>
<feature type="compositionally biased region" description="Pro residues" evidence="1">
    <location>
        <begin position="80"/>
        <end position="90"/>
    </location>
</feature>
<evidence type="ECO:0000313" key="2">
    <source>
        <dbReference type="EMBL" id="KZV28274.1"/>
    </source>
</evidence>
<dbReference type="PANTHER" id="PTHR33671">
    <property type="entry name" value="N-METHYLTRANSFERASE, PUTATIVE (DUF688)-RELATED"/>
    <property type="match status" value="1"/>
</dbReference>
<dbReference type="EMBL" id="KV010156">
    <property type="protein sequence ID" value="KZV28274.1"/>
    <property type="molecule type" value="Genomic_DNA"/>
</dbReference>
<dbReference type="Pfam" id="PF05097">
    <property type="entry name" value="DUF688"/>
    <property type="match status" value="1"/>
</dbReference>
<protein>
    <submittedName>
        <fullName evidence="2">Uncharacterized protein</fullName>
    </submittedName>
</protein>